<accession>A0A292ZN66</accession>
<evidence type="ECO:0000313" key="2">
    <source>
        <dbReference type="Proteomes" id="UP000221538"/>
    </source>
</evidence>
<sequence>MDRRACQHIVPVQHGRMTGHHLLLSIARGPGPESDLVPVTNLSLTNAAPVQARDRQRYFSSR</sequence>
<evidence type="ECO:0000313" key="1">
    <source>
        <dbReference type="EMBL" id="GAY24568.1"/>
    </source>
</evidence>
<dbReference type="Proteomes" id="UP000221538">
    <property type="component" value="Unassembled WGS sequence"/>
</dbReference>
<name>A0A292ZN66_SPHSA</name>
<dbReference type="EMBL" id="BEWI01000032">
    <property type="protein sequence ID" value="GAY24568.1"/>
    <property type="molecule type" value="Genomic_DNA"/>
</dbReference>
<proteinExistence type="predicted"/>
<reference evidence="1 2" key="2">
    <citation type="journal article" date="2013" name="Environ. Sci. Technol.">
        <title>The 4-tert-butylphenol-utilizing bacterium Sphingobium fuliginis OMI can degrade bisphenols via phenolic ring hydroxylation and meta-cleavage pathway.</title>
        <authorList>
            <person name="Ogata Y."/>
            <person name="Goda S."/>
            <person name="Toyama T."/>
            <person name="Sei K."/>
            <person name="Ike M."/>
        </authorList>
    </citation>
    <scope>NUCLEOTIDE SEQUENCE [LARGE SCALE GENOMIC DNA]</scope>
    <source>
        <strain evidence="1 2">OMI</strain>
    </source>
</reference>
<reference evidence="1 2" key="1">
    <citation type="journal article" date="2013" name="Biodegradation">
        <title>Occurrence of 4-tert-butylphenol (4-t-BP) biodegradation in an aquatic sample caused by the presence of Spirodela polyrrhiza and isolation of a 4-t-BP-utilizing bacterium.</title>
        <authorList>
            <person name="Ogata Y."/>
            <person name="Toyama T."/>
            <person name="Yu N."/>
            <person name="Wang X."/>
            <person name="Sei K."/>
            <person name="Ike M."/>
        </authorList>
    </citation>
    <scope>NUCLEOTIDE SEQUENCE [LARGE SCALE GENOMIC DNA]</scope>
    <source>
        <strain evidence="1 2">OMI</strain>
    </source>
</reference>
<gene>
    <name evidence="1" type="ORF">SFOMI_5148</name>
</gene>
<organism evidence="1 2">
    <name type="scientific">Sphingobium fuliginis (strain ATCC 27551)</name>
    <dbReference type="NCBI Taxonomy" id="336203"/>
    <lineage>
        <taxon>Bacteria</taxon>
        <taxon>Pseudomonadati</taxon>
        <taxon>Pseudomonadota</taxon>
        <taxon>Alphaproteobacteria</taxon>
        <taxon>Sphingomonadales</taxon>
        <taxon>Sphingomonadaceae</taxon>
        <taxon>Sphingobium</taxon>
    </lineage>
</organism>
<dbReference type="AlphaFoldDB" id="A0A292ZN66"/>
<comment type="caution">
    <text evidence="1">The sequence shown here is derived from an EMBL/GenBank/DDBJ whole genome shotgun (WGS) entry which is preliminary data.</text>
</comment>
<protein>
    <submittedName>
        <fullName evidence="1">Uncharacterized protein</fullName>
    </submittedName>
</protein>